<evidence type="ECO:0000313" key="3">
    <source>
        <dbReference type="Proteomes" id="UP000030748"/>
    </source>
</evidence>
<dbReference type="Proteomes" id="UP000030748">
    <property type="component" value="Unassembled WGS sequence"/>
</dbReference>
<keyword evidence="3" id="KW-1185">Reference proteome</keyword>
<proteinExistence type="predicted"/>
<reference evidence="2 3" key="1">
    <citation type="journal article" date="2013" name="Proc. Natl. Acad. Sci. U.S.A.">
        <title>Fine-scale variation in meiotic recombination in Mimulus inferred from population shotgun sequencing.</title>
        <authorList>
            <person name="Hellsten U."/>
            <person name="Wright K.M."/>
            <person name="Jenkins J."/>
            <person name="Shu S."/>
            <person name="Yuan Y."/>
            <person name="Wessler S.R."/>
            <person name="Schmutz J."/>
            <person name="Willis J.H."/>
            <person name="Rokhsar D.S."/>
        </authorList>
    </citation>
    <scope>NUCLEOTIDE SEQUENCE [LARGE SCALE GENOMIC DNA]</scope>
    <source>
        <strain evidence="3">cv. DUN x IM62</strain>
    </source>
</reference>
<dbReference type="AlphaFoldDB" id="A0A022QC18"/>
<name>A0A022QC18_ERYGU</name>
<evidence type="ECO:0000313" key="2">
    <source>
        <dbReference type="EMBL" id="EYU25174.1"/>
    </source>
</evidence>
<feature type="compositionally biased region" description="Polar residues" evidence="1">
    <location>
        <begin position="59"/>
        <end position="71"/>
    </location>
</feature>
<protein>
    <submittedName>
        <fullName evidence="2">Uncharacterized protein</fullName>
    </submittedName>
</protein>
<organism evidence="2 3">
    <name type="scientific">Erythranthe guttata</name>
    <name type="common">Yellow monkey flower</name>
    <name type="synonym">Mimulus guttatus</name>
    <dbReference type="NCBI Taxonomy" id="4155"/>
    <lineage>
        <taxon>Eukaryota</taxon>
        <taxon>Viridiplantae</taxon>
        <taxon>Streptophyta</taxon>
        <taxon>Embryophyta</taxon>
        <taxon>Tracheophyta</taxon>
        <taxon>Spermatophyta</taxon>
        <taxon>Magnoliopsida</taxon>
        <taxon>eudicotyledons</taxon>
        <taxon>Gunneridae</taxon>
        <taxon>Pentapetalae</taxon>
        <taxon>asterids</taxon>
        <taxon>lamiids</taxon>
        <taxon>Lamiales</taxon>
        <taxon>Phrymaceae</taxon>
        <taxon>Erythranthe</taxon>
    </lineage>
</organism>
<gene>
    <name evidence="2" type="ORF">MIMGU_mgv1a016901mg</name>
</gene>
<feature type="compositionally biased region" description="Basic and acidic residues" evidence="1">
    <location>
        <begin position="72"/>
        <end position="89"/>
    </location>
</feature>
<feature type="region of interest" description="Disordered" evidence="1">
    <location>
        <begin position="56"/>
        <end position="102"/>
    </location>
</feature>
<accession>A0A022QC18</accession>
<sequence length="102" mass="11496">MGFNYPEFFCNGELLHRWSSQNHTMFASCHQQKSNWTSSEIDSLFTSFTKRGTMKPLEMSSSACTRPNGESETGKSKSKPKSDETRKNLFEGGNLGSISMKE</sequence>
<dbReference type="EMBL" id="KI632098">
    <property type="protein sequence ID" value="EYU25174.1"/>
    <property type="molecule type" value="Genomic_DNA"/>
</dbReference>
<evidence type="ECO:0000256" key="1">
    <source>
        <dbReference type="SAM" id="MobiDB-lite"/>
    </source>
</evidence>